<sequence>MKSGAESPIQRVMITTQINNKRVLGLWLFLMPSKLLPISSEEKKWVQKLAPSRGLIYHFSRGCLRHVMSNITGLGPLDIPLKADPGEPPLLAEGWGNISMSHCSDALLIGWSSGKIGVDIERKDREFQAYKLSKRFFTQYENYEIENLSPCQAKDLVLKRWVIKEAAVKWQRGKIANNINQWTWKNKSSFAHHKKLGHKVKVYEQNYDQWTYAIALDEDSITCKPIICVD</sequence>
<gene>
    <name evidence="3" type="ordered locus">NATL1_01431</name>
</gene>
<dbReference type="AlphaFoldDB" id="A2BZP7"/>
<dbReference type="Gene3D" id="3.90.470.20">
    <property type="entry name" value="4'-phosphopantetheinyl transferase domain"/>
    <property type="match status" value="1"/>
</dbReference>
<dbReference type="HOGENOM" id="CLU_110271_0_0_3"/>
<dbReference type="Proteomes" id="UP000002592">
    <property type="component" value="Chromosome"/>
</dbReference>
<name>A2BZP7_PROM1</name>
<dbReference type="InterPro" id="IPR008278">
    <property type="entry name" value="4-PPantetheinyl_Trfase_dom"/>
</dbReference>
<protein>
    <submittedName>
        <fullName evidence="3">Possible 4'-phosphopantetheinyl transferase family protein</fullName>
    </submittedName>
</protein>
<dbReference type="EMBL" id="CP000553">
    <property type="protein sequence ID" value="ABM74707.1"/>
    <property type="molecule type" value="Genomic_DNA"/>
</dbReference>
<evidence type="ECO:0000256" key="1">
    <source>
        <dbReference type="ARBA" id="ARBA00022679"/>
    </source>
</evidence>
<dbReference type="GO" id="GO:0008897">
    <property type="term" value="F:holo-[acyl-carrier-protein] synthase activity"/>
    <property type="evidence" value="ECO:0007669"/>
    <property type="project" value="InterPro"/>
</dbReference>
<accession>A2BZP7</accession>
<dbReference type="Pfam" id="PF01648">
    <property type="entry name" value="ACPS"/>
    <property type="match status" value="1"/>
</dbReference>
<keyword evidence="1 3" id="KW-0808">Transferase</keyword>
<dbReference type="KEGG" id="pme:NATL1_01431"/>
<dbReference type="InterPro" id="IPR037143">
    <property type="entry name" value="4-PPantetheinyl_Trfase_dom_sf"/>
</dbReference>
<dbReference type="eggNOG" id="COG2091">
    <property type="taxonomic scope" value="Bacteria"/>
</dbReference>
<dbReference type="GO" id="GO:0000287">
    <property type="term" value="F:magnesium ion binding"/>
    <property type="evidence" value="ECO:0007669"/>
    <property type="project" value="InterPro"/>
</dbReference>
<evidence type="ECO:0000313" key="3">
    <source>
        <dbReference type="EMBL" id="ABM74707.1"/>
    </source>
</evidence>
<evidence type="ECO:0000259" key="2">
    <source>
        <dbReference type="Pfam" id="PF01648"/>
    </source>
</evidence>
<reference evidence="4" key="1">
    <citation type="journal article" date="2007" name="PLoS Genet.">
        <title>Patterns and implications of gene gain and loss in the evolution of Prochlorococcus.</title>
        <authorList>
            <person name="Kettler G.C."/>
            <person name="Martiny A.C."/>
            <person name="Huang K."/>
            <person name="Zucker J."/>
            <person name="Coleman M.L."/>
            <person name="Rodrigue S."/>
            <person name="Chen F."/>
            <person name="Lapidus A."/>
            <person name="Ferriera S."/>
            <person name="Johnson J."/>
            <person name="Steglich C."/>
            <person name="Church G.M."/>
            <person name="Richardson P."/>
            <person name="Chisholm S.W."/>
        </authorList>
    </citation>
    <scope>NUCLEOTIDE SEQUENCE [LARGE SCALE GENOMIC DNA]</scope>
    <source>
        <strain evidence="4">NATL1A</strain>
    </source>
</reference>
<dbReference type="SUPFAM" id="SSF56214">
    <property type="entry name" value="4'-phosphopantetheinyl transferase"/>
    <property type="match status" value="2"/>
</dbReference>
<proteinExistence type="predicted"/>
<evidence type="ECO:0000313" key="4">
    <source>
        <dbReference type="Proteomes" id="UP000002592"/>
    </source>
</evidence>
<organism evidence="3 4">
    <name type="scientific">Prochlorococcus marinus (strain NATL1A)</name>
    <dbReference type="NCBI Taxonomy" id="167555"/>
    <lineage>
        <taxon>Bacteria</taxon>
        <taxon>Bacillati</taxon>
        <taxon>Cyanobacteriota</taxon>
        <taxon>Cyanophyceae</taxon>
        <taxon>Synechococcales</taxon>
        <taxon>Prochlorococcaceae</taxon>
        <taxon>Prochlorococcus</taxon>
    </lineage>
</organism>
<feature type="domain" description="4'-phosphopantetheinyl transferase" evidence="2">
    <location>
        <begin position="116"/>
        <end position="188"/>
    </location>
</feature>